<feature type="compositionally biased region" description="Polar residues" evidence="1">
    <location>
        <begin position="552"/>
        <end position="564"/>
    </location>
</feature>
<reference evidence="2" key="1">
    <citation type="journal article" date="2015" name="Sci. Rep.">
        <title>Tissue- and time-dependent transcription in Ixodes ricinus salivary glands and midguts when blood feeding on the vertebrate host.</title>
        <authorList>
            <person name="Kotsyfakis M."/>
            <person name="Schwarz A."/>
            <person name="Erhart J."/>
            <person name="Ribeiro J.M."/>
        </authorList>
    </citation>
    <scope>NUCLEOTIDE SEQUENCE</scope>
    <source>
        <tissue evidence="2">Salivary gland and midgut</tissue>
    </source>
</reference>
<feature type="non-terminal residue" evidence="2">
    <location>
        <position position="1"/>
    </location>
</feature>
<sequence length="630" mass="70604">LIDHMQTIYAGSLQLFFKTHTTSFVLHNENRVKLASKFESTSILADPDNLKPVSFFLGLLQKIGASKEKPCFIHTLTKYLHYMDAEAREFLKREYHDNLNLFFLLNRRHFRTTKPEKGSAFLRAQPAVDYSVVAYLQQLLQKKNAFTYSAGLTFQSLLSRGANWWLPSAQALLGSADGLTQLKLLLATYPNIFRWQPTGKVCLRKKYTPWKEEWNSGLELLTVLYFTDILKGIGSASPSNPICFNYIALCAESAPPECKDFLDSVFPGLDIINLFHLHSDLFDFSSTNCVSLKCPPAESKSHKTGSPEKLSARYTAQLLKYASKLTPDLLAICVETAPPAVRTYCKATVKDRLRSVIESGLKLLQNNKNGRNTVIDEIRNLYQDSTRTVPGEQVKAAEQVTTLITGDAQTSDKAPVPRHSRRHLKTKPKNTEEQKENGCINKKLLPKQVTALSAADMQTGAKALLSLPTDQRRHLKAEPEDTKEDNDMTEQLLPEQVTVLSTADMQIGAKAPVPVPTDPRRYLMAEPEDREEETDNSATEQLHPEHKELLPSSRSQVPGRTSPPSKDCVLEYIIKRLQEAPAHAENIVDLVAAVNRDVGPISDYEILLSVLANEETLGFDGKQIYNKPKP</sequence>
<proteinExistence type="evidence at transcript level"/>
<feature type="region of interest" description="Disordered" evidence="1">
    <location>
        <begin position="526"/>
        <end position="564"/>
    </location>
</feature>
<dbReference type="AlphaFoldDB" id="V5HQ99"/>
<evidence type="ECO:0000313" key="2">
    <source>
        <dbReference type="EMBL" id="JAB76108.1"/>
    </source>
</evidence>
<organism evidence="2">
    <name type="scientific">Ixodes ricinus</name>
    <name type="common">Common tick</name>
    <name type="synonym">Acarus ricinus</name>
    <dbReference type="NCBI Taxonomy" id="34613"/>
    <lineage>
        <taxon>Eukaryota</taxon>
        <taxon>Metazoa</taxon>
        <taxon>Ecdysozoa</taxon>
        <taxon>Arthropoda</taxon>
        <taxon>Chelicerata</taxon>
        <taxon>Arachnida</taxon>
        <taxon>Acari</taxon>
        <taxon>Parasitiformes</taxon>
        <taxon>Ixodida</taxon>
        <taxon>Ixodoidea</taxon>
        <taxon>Ixodidae</taxon>
        <taxon>Ixodinae</taxon>
        <taxon>Ixodes</taxon>
    </lineage>
</organism>
<name>V5HQ99_IXORI</name>
<evidence type="ECO:0000256" key="1">
    <source>
        <dbReference type="SAM" id="MobiDB-lite"/>
    </source>
</evidence>
<feature type="compositionally biased region" description="Basic residues" evidence="1">
    <location>
        <begin position="416"/>
        <end position="428"/>
    </location>
</feature>
<protein>
    <submittedName>
        <fullName evidence="2">Uncharacterized protein</fullName>
    </submittedName>
</protein>
<dbReference type="EMBL" id="GANP01008360">
    <property type="protein sequence ID" value="JAB76108.1"/>
    <property type="molecule type" value="mRNA"/>
</dbReference>
<feature type="compositionally biased region" description="Acidic residues" evidence="1">
    <location>
        <begin position="526"/>
        <end position="535"/>
    </location>
</feature>
<feature type="region of interest" description="Disordered" evidence="1">
    <location>
        <begin position="408"/>
        <end position="438"/>
    </location>
</feature>
<accession>V5HQ99</accession>